<evidence type="ECO:0000256" key="1">
    <source>
        <dbReference type="SAM" id="MobiDB-lite"/>
    </source>
</evidence>
<reference evidence="2 3" key="1">
    <citation type="journal article" date="2022" name="Front. Cell. Infect. Microbiol.">
        <title>The Genomes of Two Strains of Taenia crassiceps the Animal Model for the Study of Human Cysticercosis.</title>
        <authorList>
            <person name="Bobes R.J."/>
            <person name="Estrada K."/>
            <person name="Rios-Valencia D.G."/>
            <person name="Calderon-Gallegos A."/>
            <person name="de la Torre P."/>
            <person name="Carrero J.C."/>
            <person name="Sanchez-Flores A."/>
            <person name="Laclette J.P."/>
        </authorList>
    </citation>
    <scope>NUCLEOTIDE SEQUENCE [LARGE SCALE GENOMIC DNA]</scope>
    <source>
        <strain evidence="2">WFUcys</strain>
    </source>
</reference>
<proteinExistence type="predicted"/>
<feature type="region of interest" description="Disordered" evidence="1">
    <location>
        <begin position="76"/>
        <end position="142"/>
    </location>
</feature>
<protein>
    <submittedName>
        <fullName evidence="2">Uncharacterized protein</fullName>
    </submittedName>
</protein>
<name>A0ABR4Q6B3_9CEST</name>
<feature type="region of interest" description="Disordered" evidence="1">
    <location>
        <begin position="177"/>
        <end position="261"/>
    </location>
</feature>
<sequence>MYIRSSPLMCDIMLTSTSGNGLPSDLEFTLGEISTELAKLGVKETSPTRLAAIKADLDRLIARDLETLSISLNKEASINSPHPRSNSASFSSYDASTITSDSEEKSRSRSSQLVEAEEYEGNGETTPGESSGESNTTLSDSRETVCSGSIIHRRSADIPCRWPHNCANSEEIARRKRITSSSGTLSELGSGTMTRSRWSTNTPRNESPCSSSQSYISSTGRRINGSRTPLQSSPLENSDYGRSLSSRRPSTAGRSTWRSGGAVNRGDPVSLWRLYNRQWERQSRATAVSERALRWSVKAAMAVREVPLLASSRRSLYFSPSSQHY</sequence>
<organism evidence="2 3">
    <name type="scientific">Taenia crassiceps</name>
    <dbReference type="NCBI Taxonomy" id="6207"/>
    <lineage>
        <taxon>Eukaryota</taxon>
        <taxon>Metazoa</taxon>
        <taxon>Spiralia</taxon>
        <taxon>Lophotrochozoa</taxon>
        <taxon>Platyhelminthes</taxon>
        <taxon>Cestoda</taxon>
        <taxon>Eucestoda</taxon>
        <taxon>Cyclophyllidea</taxon>
        <taxon>Taeniidae</taxon>
        <taxon>Taenia</taxon>
    </lineage>
</organism>
<keyword evidence="3" id="KW-1185">Reference proteome</keyword>
<feature type="compositionally biased region" description="Polar residues" evidence="1">
    <location>
        <begin position="243"/>
        <end position="258"/>
    </location>
</feature>
<feature type="compositionally biased region" description="Low complexity" evidence="1">
    <location>
        <begin position="207"/>
        <end position="218"/>
    </location>
</feature>
<dbReference type="EMBL" id="JAKROA010000009">
    <property type="protein sequence ID" value="KAL5105116.1"/>
    <property type="molecule type" value="Genomic_DNA"/>
</dbReference>
<feature type="compositionally biased region" description="Low complexity" evidence="1">
    <location>
        <begin position="85"/>
        <end position="96"/>
    </location>
</feature>
<dbReference type="Proteomes" id="UP001651158">
    <property type="component" value="Unassembled WGS sequence"/>
</dbReference>
<feature type="compositionally biased region" description="Polar residues" evidence="1">
    <location>
        <begin position="123"/>
        <end position="142"/>
    </location>
</feature>
<feature type="compositionally biased region" description="Polar residues" evidence="1">
    <location>
        <begin position="193"/>
        <end position="205"/>
    </location>
</feature>
<accession>A0ABR4Q6B3</accession>
<comment type="caution">
    <text evidence="2">The sequence shown here is derived from an EMBL/GenBank/DDBJ whole genome shotgun (WGS) entry which is preliminary data.</text>
</comment>
<evidence type="ECO:0000313" key="3">
    <source>
        <dbReference type="Proteomes" id="UP001651158"/>
    </source>
</evidence>
<evidence type="ECO:0000313" key="2">
    <source>
        <dbReference type="EMBL" id="KAL5105116.1"/>
    </source>
</evidence>
<gene>
    <name evidence="2" type="ORF">TcWFU_002162</name>
</gene>
<feature type="compositionally biased region" description="Low complexity" evidence="1">
    <location>
        <begin position="179"/>
        <end position="192"/>
    </location>
</feature>
<feature type="compositionally biased region" description="Polar residues" evidence="1">
    <location>
        <begin position="219"/>
        <end position="236"/>
    </location>
</feature>